<dbReference type="InterPro" id="IPR022037">
    <property type="entry name" value="DUF3606"/>
</dbReference>
<reference evidence="1 2" key="1">
    <citation type="submission" date="2020-08" db="EMBL/GenBank/DDBJ databases">
        <title>Genomic Encyclopedia of Type Strains, Phase IV (KMG-IV): sequencing the most valuable type-strain genomes for metagenomic binning, comparative biology and taxonomic classification.</title>
        <authorList>
            <person name="Goeker M."/>
        </authorList>
    </citation>
    <scope>NUCLEOTIDE SEQUENCE [LARGE SCALE GENOMIC DNA]</scope>
    <source>
        <strain evidence="1 2">DSM 26736</strain>
    </source>
</reference>
<dbReference type="EMBL" id="JACIJF010000001">
    <property type="protein sequence ID" value="MBB5709456.1"/>
    <property type="molecule type" value="Genomic_DNA"/>
</dbReference>
<protein>
    <recommendedName>
        <fullName evidence="3">DUF3606 domain-containing protein</fullName>
    </recommendedName>
</protein>
<dbReference type="Proteomes" id="UP000527143">
    <property type="component" value="Unassembled WGS sequence"/>
</dbReference>
<dbReference type="AlphaFoldDB" id="A0A840YK68"/>
<proteinExistence type="predicted"/>
<evidence type="ECO:0000313" key="2">
    <source>
        <dbReference type="Proteomes" id="UP000527143"/>
    </source>
</evidence>
<evidence type="ECO:0008006" key="3">
    <source>
        <dbReference type="Google" id="ProtNLM"/>
    </source>
</evidence>
<keyword evidence="2" id="KW-1185">Reference proteome</keyword>
<name>A0A840YK68_9SPHN</name>
<dbReference type="RefSeq" id="WP_184084157.1">
    <property type="nucleotide sequence ID" value="NZ_JACIJF010000001.1"/>
</dbReference>
<organism evidence="1 2">
    <name type="scientific">Sphingomonas xinjiangensis</name>
    <dbReference type="NCBI Taxonomy" id="643568"/>
    <lineage>
        <taxon>Bacteria</taxon>
        <taxon>Pseudomonadati</taxon>
        <taxon>Pseudomonadota</taxon>
        <taxon>Alphaproteobacteria</taxon>
        <taxon>Sphingomonadales</taxon>
        <taxon>Sphingomonadaceae</taxon>
        <taxon>Sphingomonas</taxon>
    </lineage>
</organism>
<dbReference type="Pfam" id="PF12244">
    <property type="entry name" value="DUF3606"/>
    <property type="match status" value="1"/>
</dbReference>
<sequence>MVDSDDALAFWCQKFGVSPRRLLQAIAAVGTSPRFVGEYLLAR</sequence>
<gene>
    <name evidence="1" type="ORF">FHT02_000662</name>
</gene>
<evidence type="ECO:0000313" key="1">
    <source>
        <dbReference type="EMBL" id="MBB5709456.1"/>
    </source>
</evidence>
<accession>A0A840YK68</accession>
<comment type="caution">
    <text evidence="1">The sequence shown here is derived from an EMBL/GenBank/DDBJ whole genome shotgun (WGS) entry which is preliminary data.</text>
</comment>